<comment type="caution">
    <text evidence="1">The sequence shown here is derived from an EMBL/GenBank/DDBJ whole genome shotgun (WGS) entry which is preliminary data.</text>
</comment>
<dbReference type="Proteomes" id="UP001187192">
    <property type="component" value="Unassembled WGS sequence"/>
</dbReference>
<protein>
    <submittedName>
        <fullName evidence="1">Uncharacterized protein</fullName>
    </submittedName>
</protein>
<proteinExistence type="predicted"/>
<evidence type="ECO:0000313" key="1">
    <source>
        <dbReference type="EMBL" id="GMN51375.1"/>
    </source>
</evidence>
<organism evidence="1 2">
    <name type="scientific">Ficus carica</name>
    <name type="common">Common fig</name>
    <dbReference type="NCBI Taxonomy" id="3494"/>
    <lineage>
        <taxon>Eukaryota</taxon>
        <taxon>Viridiplantae</taxon>
        <taxon>Streptophyta</taxon>
        <taxon>Embryophyta</taxon>
        <taxon>Tracheophyta</taxon>
        <taxon>Spermatophyta</taxon>
        <taxon>Magnoliopsida</taxon>
        <taxon>eudicotyledons</taxon>
        <taxon>Gunneridae</taxon>
        <taxon>Pentapetalae</taxon>
        <taxon>rosids</taxon>
        <taxon>fabids</taxon>
        <taxon>Rosales</taxon>
        <taxon>Moraceae</taxon>
        <taxon>Ficeae</taxon>
        <taxon>Ficus</taxon>
    </lineage>
</organism>
<dbReference type="AlphaFoldDB" id="A0AA88AG82"/>
<gene>
    <name evidence="1" type="ORF">TIFTF001_020535</name>
</gene>
<name>A0AA88AG82_FICCA</name>
<keyword evidence="2" id="KW-1185">Reference proteome</keyword>
<dbReference type="EMBL" id="BTGU01000037">
    <property type="protein sequence ID" value="GMN51375.1"/>
    <property type="molecule type" value="Genomic_DNA"/>
</dbReference>
<accession>A0AA88AG82</accession>
<evidence type="ECO:0000313" key="2">
    <source>
        <dbReference type="Proteomes" id="UP001187192"/>
    </source>
</evidence>
<reference evidence="1" key="1">
    <citation type="submission" date="2023-07" db="EMBL/GenBank/DDBJ databases">
        <title>draft genome sequence of fig (Ficus carica).</title>
        <authorList>
            <person name="Takahashi T."/>
            <person name="Nishimura K."/>
        </authorList>
    </citation>
    <scope>NUCLEOTIDE SEQUENCE</scope>
</reference>
<sequence>MGGRSGGWRAGGVCRRGAGELGGCRVQAREGRGLGGGVAGGESPVSGWSPEWVVGSGKVACDGEDLG</sequence>